<sequence>MAKIRSVVSEYSCHFISPEVSSTLLVPQVDVVAATWCAPTYPLVKINCDGAWDVGSNKAGIGVIVRDSMGVVINGSMKSCLSSSALHSEASTVLEGLVLTRTLDLHHVCFELDSEPLFNAVTKNSLNFC</sequence>
<dbReference type="InterPro" id="IPR044730">
    <property type="entry name" value="RNase_H-like_dom_plant"/>
</dbReference>
<gene>
    <name evidence="2" type="ORF">M0R45_031235</name>
</gene>
<dbReference type="PANTHER" id="PTHR47074">
    <property type="entry name" value="BNAC02G40300D PROTEIN"/>
    <property type="match status" value="1"/>
</dbReference>
<organism evidence="2 3">
    <name type="scientific">Rubus argutus</name>
    <name type="common">Southern blackberry</name>
    <dbReference type="NCBI Taxonomy" id="59490"/>
    <lineage>
        <taxon>Eukaryota</taxon>
        <taxon>Viridiplantae</taxon>
        <taxon>Streptophyta</taxon>
        <taxon>Embryophyta</taxon>
        <taxon>Tracheophyta</taxon>
        <taxon>Spermatophyta</taxon>
        <taxon>Magnoliopsida</taxon>
        <taxon>eudicotyledons</taxon>
        <taxon>Gunneridae</taxon>
        <taxon>Pentapetalae</taxon>
        <taxon>rosids</taxon>
        <taxon>fabids</taxon>
        <taxon>Rosales</taxon>
        <taxon>Rosaceae</taxon>
        <taxon>Rosoideae</taxon>
        <taxon>Rosoideae incertae sedis</taxon>
        <taxon>Rubus</taxon>
    </lineage>
</organism>
<dbReference type="EMBL" id="JBEDUW010000006">
    <property type="protein sequence ID" value="KAK9922788.1"/>
    <property type="molecule type" value="Genomic_DNA"/>
</dbReference>
<accession>A0AAW1WF94</accession>
<dbReference type="SUPFAM" id="SSF53098">
    <property type="entry name" value="Ribonuclease H-like"/>
    <property type="match status" value="1"/>
</dbReference>
<reference evidence="2 3" key="1">
    <citation type="journal article" date="2023" name="G3 (Bethesda)">
        <title>A chromosome-length genome assembly and annotation of blackberry (Rubus argutus, cv. 'Hillquist').</title>
        <authorList>
            <person name="Bruna T."/>
            <person name="Aryal R."/>
            <person name="Dudchenko O."/>
            <person name="Sargent D.J."/>
            <person name="Mead D."/>
            <person name="Buti M."/>
            <person name="Cavallini A."/>
            <person name="Hytonen T."/>
            <person name="Andres J."/>
            <person name="Pham M."/>
            <person name="Weisz D."/>
            <person name="Mascagni F."/>
            <person name="Usai G."/>
            <person name="Natali L."/>
            <person name="Bassil N."/>
            <person name="Fernandez G.E."/>
            <person name="Lomsadze A."/>
            <person name="Armour M."/>
            <person name="Olukolu B."/>
            <person name="Poorten T."/>
            <person name="Britton C."/>
            <person name="Davik J."/>
            <person name="Ashrafi H."/>
            <person name="Aiden E.L."/>
            <person name="Borodovsky M."/>
            <person name="Worthington M."/>
        </authorList>
    </citation>
    <scope>NUCLEOTIDE SEQUENCE [LARGE SCALE GENOMIC DNA]</scope>
    <source>
        <strain evidence="2">PI 553951</strain>
    </source>
</reference>
<dbReference type="Pfam" id="PF13456">
    <property type="entry name" value="RVT_3"/>
    <property type="match status" value="1"/>
</dbReference>
<proteinExistence type="predicted"/>
<dbReference type="GO" id="GO:0003676">
    <property type="term" value="F:nucleic acid binding"/>
    <property type="evidence" value="ECO:0007669"/>
    <property type="project" value="InterPro"/>
</dbReference>
<comment type="caution">
    <text evidence="2">The sequence shown here is derived from an EMBL/GenBank/DDBJ whole genome shotgun (WGS) entry which is preliminary data.</text>
</comment>
<evidence type="ECO:0000313" key="3">
    <source>
        <dbReference type="Proteomes" id="UP001457282"/>
    </source>
</evidence>
<dbReference type="GO" id="GO:0004523">
    <property type="term" value="F:RNA-DNA hybrid ribonuclease activity"/>
    <property type="evidence" value="ECO:0007669"/>
    <property type="project" value="InterPro"/>
</dbReference>
<evidence type="ECO:0000259" key="1">
    <source>
        <dbReference type="Pfam" id="PF13456"/>
    </source>
</evidence>
<dbReference type="InterPro" id="IPR012337">
    <property type="entry name" value="RNaseH-like_sf"/>
</dbReference>
<dbReference type="AlphaFoldDB" id="A0AAW1WF94"/>
<feature type="domain" description="RNase H type-1" evidence="1">
    <location>
        <begin position="47"/>
        <end position="124"/>
    </location>
</feature>
<dbReference type="InterPro" id="IPR052929">
    <property type="entry name" value="RNase_H-like_EbsB-rel"/>
</dbReference>
<keyword evidence="3" id="KW-1185">Reference proteome</keyword>
<dbReference type="InterPro" id="IPR002156">
    <property type="entry name" value="RNaseH_domain"/>
</dbReference>
<dbReference type="Gene3D" id="3.30.420.10">
    <property type="entry name" value="Ribonuclease H-like superfamily/Ribonuclease H"/>
    <property type="match status" value="1"/>
</dbReference>
<dbReference type="PANTHER" id="PTHR47074:SF11">
    <property type="entry name" value="REVERSE TRANSCRIPTASE-LIKE PROTEIN"/>
    <property type="match status" value="1"/>
</dbReference>
<dbReference type="Proteomes" id="UP001457282">
    <property type="component" value="Unassembled WGS sequence"/>
</dbReference>
<dbReference type="CDD" id="cd06222">
    <property type="entry name" value="RNase_H_like"/>
    <property type="match status" value="1"/>
</dbReference>
<evidence type="ECO:0000313" key="2">
    <source>
        <dbReference type="EMBL" id="KAK9922788.1"/>
    </source>
</evidence>
<dbReference type="InterPro" id="IPR036397">
    <property type="entry name" value="RNaseH_sf"/>
</dbReference>
<protein>
    <recommendedName>
        <fullName evidence="1">RNase H type-1 domain-containing protein</fullName>
    </recommendedName>
</protein>
<name>A0AAW1WF94_RUBAR</name>